<sequence>MKGLLNTEWLKLRKYPAFWWMTGIIALSYPGVNYIFYHIYQQVISKGDTTAQMVKMLVGNPFTFPEVWHTVAYASSLFIFIPSVVVIMFITNEYTYKTHRQNIIDGWSRKQFIASKFIDVLLLTALVTVLYLLVALALGVFNNGEPTATIWSGSKYIGLFALQAFSQLSIAFLIAFLVRKAFVSLGIFIFYFIILEPVIVGIAKLKANDLGRFMPLEISDRLIPVPAFLARLGETNYKAALAAINPHIIYTLVLTTLVWILCFRINSRRDL</sequence>
<keyword evidence="1" id="KW-0472">Membrane</keyword>
<feature type="transmembrane region" description="Helical" evidence="1">
    <location>
        <begin position="185"/>
        <end position="205"/>
    </location>
</feature>
<organism evidence="2 3">
    <name type="scientific">Flavisolibacter ginsengisoli DSM 18119</name>
    <dbReference type="NCBI Taxonomy" id="1121884"/>
    <lineage>
        <taxon>Bacteria</taxon>
        <taxon>Pseudomonadati</taxon>
        <taxon>Bacteroidota</taxon>
        <taxon>Chitinophagia</taxon>
        <taxon>Chitinophagales</taxon>
        <taxon>Chitinophagaceae</taxon>
        <taxon>Flavisolibacter</taxon>
    </lineage>
</organism>
<gene>
    <name evidence="2" type="ORF">SAMN02745131_03016</name>
</gene>
<dbReference type="PANTHER" id="PTHR37305">
    <property type="entry name" value="INTEGRAL MEMBRANE PROTEIN-RELATED"/>
    <property type="match status" value="1"/>
</dbReference>
<feature type="transmembrane region" description="Helical" evidence="1">
    <location>
        <begin position="18"/>
        <end position="40"/>
    </location>
</feature>
<evidence type="ECO:0000313" key="2">
    <source>
        <dbReference type="EMBL" id="SHF57961.1"/>
    </source>
</evidence>
<proteinExistence type="predicted"/>
<dbReference type="Pfam" id="PF12730">
    <property type="entry name" value="ABC2_membrane_4"/>
    <property type="match status" value="1"/>
</dbReference>
<dbReference type="PANTHER" id="PTHR37305:SF1">
    <property type="entry name" value="MEMBRANE PROTEIN"/>
    <property type="match status" value="1"/>
</dbReference>
<dbReference type="OrthoDB" id="1452202at2"/>
<dbReference type="AlphaFoldDB" id="A0A1M5CT77"/>
<protein>
    <submittedName>
        <fullName evidence="2">ABC-2 family transporter protein</fullName>
    </submittedName>
</protein>
<feature type="transmembrane region" description="Helical" evidence="1">
    <location>
        <begin position="117"/>
        <end position="141"/>
    </location>
</feature>
<reference evidence="2 3" key="1">
    <citation type="submission" date="2016-11" db="EMBL/GenBank/DDBJ databases">
        <authorList>
            <person name="Jaros S."/>
            <person name="Januszkiewicz K."/>
            <person name="Wedrychowicz H."/>
        </authorList>
    </citation>
    <scope>NUCLEOTIDE SEQUENCE [LARGE SCALE GENOMIC DNA]</scope>
    <source>
        <strain evidence="2 3">DSM 18119</strain>
    </source>
</reference>
<keyword evidence="1" id="KW-1133">Transmembrane helix</keyword>
<dbReference type="EMBL" id="FQUU01000013">
    <property type="protein sequence ID" value="SHF57961.1"/>
    <property type="molecule type" value="Genomic_DNA"/>
</dbReference>
<name>A0A1M5CT77_9BACT</name>
<evidence type="ECO:0000256" key="1">
    <source>
        <dbReference type="SAM" id="Phobius"/>
    </source>
</evidence>
<keyword evidence="3" id="KW-1185">Reference proteome</keyword>
<dbReference type="STRING" id="1121884.SAMN02745131_03016"/>
<dbReference type="Proteomes" id="UP000184048">
    <property type="component" value="Unassembled WGS sequence"/>
</dbReference>
<feature type="transmembrane region" description="Helical" evidence="1">
    <location>
        <begin position="247"/>
        <end position="265"/>
    </location>
</feature>
<keyword evidence="1" id="KW-0812">Transmembrane</keyword>
<dbReference type="RefSeq" id="WP_072836159.1">
    <property type="nucleotide sequence ID" value="NZ_FQUU01000013.1"/>
</dbReference>
<accession>A0A1M5CT77</accession>
<feature type="transmembrane region" description="Helical" evidence="1">
    <location>
        <begin position="71"/>
        <end position="90"/>
    </location>
</feature>
<feature type="transmembrane region" description="Helical" evidence="1">
    <location>
        <begin position="156"/>
        <end position="178"/>
    </location>
</feature>
<evidence type="ECO:0000313" key="3">
    <source>
        <dbReference type="Proteomes" id="UP000184048"/>
    </source>
</evidence>